<sequence>MDFSLMPVGDTGVEIRSFCYQETHHTDVPRLSISPDLGLRVVNDPTPDKFNALTHRPSTAVFQDAGPVPTQGRRQTLGLYFIQDTELCRSRSSRAQPLDVNQPRPRSMSRVRLWSRLARCRCTTYTLPSFHCQALLVRFSKTTSIIASIH</sequence>
<keyword evidence="2" id="KW-1185">Reference proteome</keyword>
<evidence type="ECO:0000313" key="1">
    <source>
        <dbReference type="EMBL" id="KAF9459628.1"/>
    </source>
</evidence>
<proteinExistence type="predicted"/>
<accession>A0A9P5XZK5</accession>
<reference evidence="1" key="1">
    <citation type="submission" date="2020-11" db="EMBL/GenBank/DDBJ databases">
        <authorList>
            <consortium name="DOE Joint Genome Institute"/>
            <person name="Ahrendt S."/>
            <person name="Riley R."/>
            <person name="Andreopoulos W."/>
            <person name="Labutti K."/>
            <person name="Pangilinan J."/>
            <person name="Ruiz-Duenas F.J."/>
            <person name="Barrasa J.M."/>
            <person name="Sanchez-Garcia M."/>
            <person name="Camarero S."/>
            <person name="Miyauchi S."/>
            <person name="Serrano A."/>
            <person name="Linde D."/>
            <person name="Babiker R."/>
            <person name="Drula E."/>
            <person name="Ayuso-Fernandez I."/>
            <person name="Pacheco R."/>
            <person name="Padilla G."/>
            <person name="Ferreira P."/>
            <person name="Barriuso J."/>
            <person name="Kellner H."/>
            <person name="Castanera R."/>
            <person name="Alfaro M."/>
            <person name="Ramirez L."/>
            <person name="Pisabarro A.G."/>
            <person name="Kuo A."/>
            <person name="Tritt A."/>
            <person name="Lipzen A."/>
            <person name="He G."/>
            <person name="Yan M."/>
            <person name="Ng V."/>
            <person name="Cullen D."/>
            <person name="Martin F."/>
            <person name="Rosso M.-N."/>
            <person name="Henrissat B."/>
            <person name="Hibbett D."/>
            <person name="Martinez A.T."/>
            <person name="Grigoriev I.V."/>
        </authorList>
    </citation>
    <scope>NUCLEOTIDE SEQUENCE</scope>
    <source>
        <strain evidence="1">CBS 247.69</strain>
    </source>
</reference>
<dbReference type="AlphaFoldDB" id="A0A9P5XZK5"/>
<name>A0A9P5XZK5_9AGAR</name>
<protein>
    <submittedName>
        <fullName evidence="1">Uncharacterized protein</fullName>
    </submittedName>
</protein>
<comment type="caution">
    <text evidence="1">The sequence shown here is derived from an EMBL/GenBank/DDBJ whole genome shotgun (WGS) entry which is preliminary data.</text>
</comment>
<gene>
    <name evidence="1" type="ORF">BDZ94DRAFT_1267918</name>
</gene>
<organism evidence="1 2">
    <name type="scientific">Collybia nuda</name>
    <dbReference type="NCBI Taxonomy" id="64659"/>
    <lineage>
        <taxon>Eukaryota</taxon>
        <taxon>Fungi</taxon>
        <taxon>Dikarya</taxon>
        <taxon>Basidiomycota</taxon>
        <taxon>Agaricomycotina</taxon>
        <taxon>Agaricomycetes</taxon>
        <taxon>Agaricomycetidae</taxon>
        <taxon>Agaricales</taxon>
        <taxon>Tricholomatineae</taxon>
        <taxon>Clitocybaceae</taxon>
        <taxon>Collybia</taxon>
    </lineage>
</organism>
<evidence type="ECO:0000313" key="2">
    <source>
        <dbReference type="Proteomes" id="UP000807353"/>
    </source>
</evidence>
<dbReference type="Proteomes" id="UP000807353">
    <property type="component" value="Unassembled WGS sequence"/>
</dbReference>
<dbReference type="EMBL" id="MU150313">
    <property type="protein sequence ID" value="KAF9459628.1"/>
    <property type="molecule type" value="Genomic_DNA"/>
</dbReference>